<comment type="caution">
    <text evidence="1">The sequence shown here is derived from an EMBL/GenBank/DDBJ whole genome shotgun (WGS) entry which is preliminary data.</text>
</comment>
<reference evidence="2" key="1">
    <citation type="journal article" date="2019" name="Int. J. Syst. Evol. Microbiol.">
        <title>The Global Catalogue of Microorganisms (GCM) 10K type strain sequencing project: providing services to taxonomists for standard genome sequencing and annotation.</title>
        <authorList>
            <consortium name="The Broad Institute Genomics Platform"/>
            <consortium name="The Broad Institute Genome Sequencing Center for Infectious Disease"/>
            <person name="Wu L."/>
            <person name="Ma J."/>
        </authorList>
    </citation>
    <scope>NUCLEOTIDE SEQUENCE [LARGE SCALE GENOMIC DNA]</scope>
    <source>
        <strain evidence="2">JCM 18952</strain>
    </source>
</reference>
<sequence>MPSALAAAGMATECSAGSTPCIPPTNAMQIMAAMTGLRERSAFDGQSCAAGVWMGAGTTAGALLRWVREMVLNVAPGAGIKDADAAGRVECRTSP</sequence>
<proteinExistence type="predicted"/>
<evidence type="ECO:0000313" key="1">
    <source>
        <dbReference type="EMBL" id="GAA5226558.1"/>
    </source>
</evidence>
<dbReference type="EMBL" id="BAABLK010000022">
    <property type="protein sequence ID" value="GAA5226558.1"/>
    <property type="molecule type" value="Genomic_DNA"/>
</dbReference>
<accession>A0ABP9TLC5</accession>
<dbReference type="Proteomes" id="UP001501257">
    <property type="component" value="Unassembled WGS sequence"/>
</dbReference>
<gene>
    <name evidence="1" type="ORF">GCM10025778_10910</name>
</gene>
<keyword evidence="2" id="KW-1185">Reference proteome</keyword>
<organism evidence="1 2">
    <name type="scientific">Paeniglutamicibacter antarcticus</name>
    <dbReference type="NCBI Taxonomy" id="494023"/>
    <lineage>
        <taxon>Bacteria</taxon>
        <taxon>Bacillati</taxon>
        <taxon>Actinomycetota</taxon>
        <taxon>Actinomycetes</taxon>
        <taxon>Micrococcales</taxon>
        <taxon>Micrococcaceae</taxon>
        <taxon>Paeniglutamicibacter</taxon>
    </lineage>
</organism>
<protein>
    <submittedName>
        <fullName evidence="1">Uncharacterized protein</fullName>
    </submittedName>
</protein>
<name>A0ABP9TLC5_9MICC</name>
<evidence type="ECO:0000313" key="2">
    <source>
        <dbReference type="Proteomes" id="UP001501257"/>
    </source>
</evidence>